<reference evidence="15 16" key="2">
    <citation type="journal article" date="2014" name="Genome Biol. Evol.">
        <title>Genome degeneration and adaptation in a nascent stage of symbiosis.</title>
        <authorList>
            <person name="Oakeson K.F."/>
            <person name="Gil R."/>
            <person name="Clayton A.L."/>
            <person name="Dunn D.M."/>
            <person name="von Niederhausern A.C."/>
            <person name="Hamil C."/>
            <person name="Aoyagi A."/>
            <person name="Duval B."/>
            <person name="Baca A."/>
            <person name="Silva F.J."/>
            <person name="Vallier A."/>
            <person name="Jackson D.G."/>
            <person name="Latorre A."/>
            <person name="Weiss R.B."/>
            <person name="Heddi A."/>
            <person name="Moya A."/>
            <person name="Dale C."/>
        </authorList>
    </citation>
    <scope>NUCLEOTIDE SEQUENCE [LARGE SCALE GENOMIC DNA]</scope>
    <source>
        <strain evidence="15 16">HS1</strain>
    </source>
</reference>
<comment type="subcellular location">
    <subcellularLocation>
        <location evidence="2">Membrane</location>
    </subcellularLocation>
</comment>
<evidence type="ECO:0000256" key="8">
    <source>
        <dbReference type="ARBA" id="ARBA00022989"/>
    </source>
</evidence>
<evidence type="ECO:0000256" key="9">
    <source>
        <dbReference type="ARBA" id="ARBA00023012"/>
    </source>
</evidence>
<dbReference type="PRINTS" id="PR00344">
    <property type="entry name" value="BCTRLSENSOR"/>
</dbReference>
<dbReference type="KEGG" id="sod:Sant_1430"/>
<proteinExistence type="predicted"/>
<organism evidence="14">
    <name type="scientific">Sodalis praecaptivus</name>
    <dbReference type="NCBI Taxonomy" id="1239307"/>
    <lineage>
        <taxon>Bacteria</taxon>
        <taxon>Pseudomonadati</taxon>
        <taxon>Pseudomonadota</taxon>
        <taxon>Gammaproteobacteria</taxon>
        <taxon>Enterobacterales</taxon>
        <taxon>Bruguierivoracaceae</taxon>
        <taxon>Sodalis</taxon>
    </lineage>
</organism>
<dbReference type="HOGENOM" id="CLU_000445_89_37_6"/>
<gene>
    <name evidence="15" type="primary">pmrB</name>
    <name evidence="15" type="ORF">Sant_1430</name>
</gene>
<dbReference type="InterPro" id="IPR003594">
    <property type="entry name" value="HATPase_dom"/>
</dbReference>
<keyword evidence="5" id="KW-0808">Transferase</keyword>
<feature type="transmembrane region" description="Helical" evidence="11">
    <location>
        <begin position="69"/>
        <end position="92"/>
    </location>
</feature>
<keyword evidence="8 11" id="KW-1133">Transmembrane helix</keyword>
<dbReference type="Pfam" id="PF00672">
    <property type="entry name" value="HAMP"/>
    <property type="match status" value="1"/>
</dbReference>
<dbReference type="AlphaFoldDB" id="K7SQF5"/>
<feature type="domain" description="HAMP" evidence="13">
    <location>
        <begin position="93"/>
        <end position="145"/>
    </location>
</feature>
<keyword evidence="6 11" id="KW-0812">Transmembrane</keyword>
<evidence type="ECO:0000256" key="10">
    <source>
        <dbReference type="ARBA" id="ARBA00023136"/>
    </source>
</evidence>
<evidence type="ECO:0000259" key="12">
    <source>
        <dbReference type="PROSITE" id="PS50109"/>
    </source>
</evidence>
<feature type="domain" description="Histidine kinase" evidence="12">
    <location>
        <begin position="153"/>
        <end position="364"/>
    </location>
</feature>
<dbReference type="Pfam" id="PF00512">
    <property type="entry name" value="HisKA"/>
    <property type="match status" value="1"/>
</dbReference>
<evidence type="ECO:0000259" key="13">
    <source>
        <dbReference type="PROSITE" id="PS50885"/>
    </source>
</evidence>
<evidence type="ECO:0000256" key="1">
    <source>
        <dbReference type="ARBA" id="ARBA00000085"/>
    </source>
</evidence>
<dbReference type="OrthoDB" id="9809766at2"/>
<dbReference type="Pfam" id="PF02518">
    <property type="entry name" value="HATPase_c"/>
    <property type="match status" value="1"/>
</dbReference>
<dbReference type="InterPro" id="IPR036097">
    <property type="entry name" value="HisK_dim/P_sf"/>
</dbReference>
<dbReference type="Gene3D" id="6.10.340.10">
    <property type="match status" value="1"/>
</dbReference>
<dbReference type="GO" id="GO:0000155">
    <property type="term" value="F:phosphorelay sensor kinase activity"/>
    <property type="evidence" value="ECO:0007669"/>
    <property type="project" value="InterPro"/>
</dbReference>
<evidence type="ECO:0000256" key="4">
    <source>
        <dbReference type="ARBA" id="ARBA00022553"/>
    </source>
</evidence>
<dbReference type="EMBL" id="JX444569">
    <property type="protein sequence ID" value="AFW03681.1"/>
    <property type="molecule type" value="Genomic_DNA"/>
</dbReference>
<sequence>MSGPLIRTGRFYSLRWRLIIVLGAIMLVCQLISVLWLWHESKEQIDLLVDKTLAEAVRNQHVNTEIHEAIASLSVPSLLMILVTLFFCFQAVKWITRPLSQLQTHLQNRSAEDFQPLPESGDINEVLAVTRALNHLLARLNTTLQQDRQFTADVAHELRTPLAGIRLHLELHEKRHQIDCQPLIERVDNMAFTVEQLLMLARIRHDFSSGQYQAVRLVADVVLPQQGELEEMAAARGQRLDWQLPAVDPVIQGNAVLLRLLLRNLVENAHRYCPDGSTITVILHQENTSSGRRCILQVMDEGPGIDEARAGELTQQFVRMDQRYNGIGLGLSIVTRIAQLHLGRFSLGNRQDRRGTLARLELDG</sequence>
<evidence type="ECO:0000313" key="16">
    <source>
        <dbReference type="Proteomes" id="UP000019028"/>
    </source>
</evidence>
<dbReference type="PROSITE" id="PS50885">
    <property type="entry name" value="HAMP"/>
    <property type="match status" value="1"/>
</dbReference>
<dbReference type="NCBIfam" id="NF008025">
    <property type="entry name" value="PRK10755.1"/>
    <property type="match status" value="1"/>
</dbReference>
<dbReference type="Proteomes" id="UP000019028">
    <property type="component" value="Chromosome"/>
</dbReference>
<dbReference type="EMBL" id="CP006569">
    <property type="protein sequence ID" value="AHF76488.1"/>
    <property type="molecule type" value="Genomic_DNA"/>
</dbReference>
<keyword evidence="4" id="KW-0597">Phosphoprotein</keyword>
<dbReference type="InterPro" id="IPR005467">
    <property type="entry name" value="His_kinase_dom"/>
</dbReference>
<dbReference type="Gene3D" id="3.30.565.10">
    <property type="entry name" value="Histidine kinase-like ATPase, C-terminal domain"/>
    <property type="match status" value="1"/>
</dbReference>
<dbReference type="GO" id="GO:0005886">
    <property type="term" value="C:plasma membrane"/>
    <property type="evidence" value="ECO:0007669"/>
    <property type="project" value="TreeGrafter"/>
</dbReference>
<evidence type="ECO:0000256" key="7">
    <source>
        <dbReference type="ARBA" id="ARBA00022777"/>
    </source>
</evidence>
<dbReference type="SUPFAM" id="SSF47384">
    <property type="entry name" value="Homodimeric domain of signal transducing histidine kinase"/>
    <property type="match status" value="1"/>
</dbReference>
<dbReference type="SMART" id="SM00304">
    <property type="entry name" value="HAMP"/>
    <property type="match status" value="1"/>
</dbReference>
<dbReference type="EC" id="2.7.13.3" evidence="3"/>
<dbReference type="PATRIC" id="fig|1239307.3.peg.1545"/>
<keyword evidence="10 11" id="KW-0472">Membrane</keyword>
<dbReference type="CDD" id="cd00082">
    <property type="entry name" value="HisKA"/>
    <property type="match status" value="1"/>
</dbReference>
<evidence type="ECO:0000256" key="2">
    <source>
        <dbReference type="ARBA" id="ARBA00004370"/>
    </source>
</evidence>
<keyword evidence="9" id="KW-0902">Two-component regulatory system</keyword>
<reference evidence="14" key="3">
    <citation type="journal article" date="2015" name="Int. J. Syst. Evol. Microbiol.">
        <title>Phenotypic characterization of Sodalis praecaptivus sp. nov., a close non-insect-associated member of the Sodalis-allied lineage of insect endosymbionts.</title>
        <authorList>
            <person name="Chari A."/>
            <person name="Oakeson K.F."/>
            <person name="Enomoto S."/>
            <person name="Jackson D.G."/>
            <person name="Fisher M.A."/>
            <person name="Dale C."/>
        </authorList>
    </citation>
    <scope>NUCLEOTIDE SEQUENCE</scope>
    <source>
        <strain evidence="14">HS</strain>
    </source>
</reference>
<evidence type="ECO:0000256" key="6">
    <source>
        <dbReference type="ARBA" id="ARBA00022692"/>
    </source>
</evidence>
<keyword evidence="16" id="KW-1185">Reference proteome</keyword>
<dbReference type="SUPFAM" id="SSF55874">
    <property type="entry name" value="ATPase domain of HSP90 chaperone/DNA topoisomerase II/histidine kinase"/>
    <property type="match status" value="1"/>
</dbReference>
<protein>
    <recommendedName>
        <fullName evidence="3">histidine kinase</fullName>
        <ecNumber evidence="3">2.7.13.3</ecNumber>
    </recommendedName>
</protein>
<comment type="catalytic activity">
    <reaction evidence="1">
        <text>ATP + protein L-histidine = ADP + protein N-phospho-L-histidine.</text>
        <dbReference type="EC" id="2.7.13.3"/>
    </reaction>
</comment>
<evidence type="ECO:0000256" key="11">
    <source>
        <dbReference type="SAM" id="Phobius"/>
    </source>
</evidence>
<dbReference type="InterPro" id="IPR003660">
    <property type="entry name" value="HAMP_dom"/>
</dbReference>
<accession>K7SQF5</accession>
<keyword evidence="7" id="KW-0418">Kinase</keyword>
<feature type="transmembrane region" description="Helical" evidence="11">
    <location>
        <begin position="16"/>
        <end position="38"/>
    </location>
</feature>
<dbReference type="PANTHER" id="PTHR45436:SF7">
    <property type="entry name" value="SENSOR PROTEIN BASS"/>
    <property type="match status" value="1"/>
</dbReference>
<name>K7SQF5_9GAMM</name>
<evidence type="ECO:0000313" key="14">
    <source>
        <dbReference type="EMBL" id="AFW03681.1"/>
    </source>
</evidence>
<dbReference type="SMART" id="SM00388">
    <property type="entry name" value="HisKA"/>
    <property type="match status" value="1"/>
</dbReference>
<reference evidence="14" key="1">
    <citation type="submission" date="2012-07" db="EMBL/GenBank/DDBJ databases">
        <title>A Novel Human-Wound Derived Bacterium Provides Insights into the Evolutionary Origins of Mutualistic Insect-Bacterial Symbioses.</title>
        <authorList>
            <person name="Clayton A.L."/>
            <person name="Oakeson K.F."/>
            <person name="Gutin M."/>
            <person name="Pontes A."/>
            <person name="Dunn D.M."/>
            <person name="von Niederhausern A.C."/>
            <person name="Weiss R.B."/>
            <person name="Fisher M."/>
            <person name="Dale C."/>
        </authorList>
    </citation>
    <scope>NUCLEOTIDE SEQUENCE</scope>
    <source>
        <strain evidence="14">HS</strain>
    </source>
</reference>
<evidence type="ECO:0000256" key="3">
    <source>
        <dbReference type="ARBA" id="ARBA00012438"/>
    </source>
</evidence>
<dbReference type="Gene3D" id="1.10.287.130">
    <property type="match status" value="1"/>
</dbReference>
<dbReference type="PANTHER" id="PTHR45436">
    <property type="entry name" value="SENSOR HISTIDINE KINASE YKOH"/>
    <property type="match status" value="1"/>
</dbReference>
<evidence type="ECO:0000313" key="15">
    <source>
        <dbReference type="EMBL" id="AHF76488.1"/>
    </source>
</evidence>
<evidence type="ECO:0000256" key="5">
    <source>
        <dbReference type="ARBA" id="ARBA00022679"/>
    </source>
</evidence>
<dbReference type="InterPro" id="IPR004358">
    <property type="entry name" value="Sig_transdc_His_kin-like_C"/>
</dbReference>
<dbReference type="SMART" id="SM00387">
    <property type="entry name" value="HATPase_c"/>
    <property type="match status" value="1"/>
</dbReference>
<dbReference type="PROSITE" id="PS50109">
    <property type="entry name" value="HIS_KIN"/>
    <property type="match status" value="1"/>
</dbReference>
<dbReference type="InterPro" id="IPR003661">
    <property type="entry name" value="HisK_dim/P_dom"/>
</dbReference>
<dbReference type="InterPro" id="IPR036890">
    <property type="entry name" value="HATPase_C_sf"/>
</dbReference>
<dbReference type="InterPro" id="IPR050428">
    <property type="entry name" value="TCS_sensor_his_kinase"/>
</dbReference>
<dbReference type="RefSeq" id="WP_025421619.1">
    <property type="nucleotide sequence ID" value="NZ_CP006569.1"/>
</dbReference>